<dbReference type="Gramene" id="TraesNOR7B03G04244820.1">
    <property type="protein sequence ID" value="TraesNOR7B03G04244820.1"/>
    <property type="gene ID" value="TraesNOR7B03G04244820"/>
</dbReference>
<dbReference type="RefSeq" id="XP_044433546.1">
    <property type="nucleotide sequence ID" value="XM_044577611.1"/>
</dbReference>
<dbReference type="STRING" id="4565.A0A3B6SPR6"/>
<dbReference type="AlphaFoldDB" id="A0A3B6SPR6"/>
<dbReference type="Proteomes" id="UP000019116">
    <property type="component" value="Chromosome 7B"/>
</dbReference>
<proteinExistence type="predicted"/>
<dbReference type="SMART" id="SM00848">
    <property type="entry name" value="Inhibitor_I29"/>
    <property type="match status" value="1"/>
</dbReference>
<dbReference type="Pfam" id="PF08246">
    <property type="entry name" value="Inhibitor_I29"/>
    <property type="match status" value="1"/>
</dbReference>
<dbReference type="SMR" id="A0A3B6SPR6"/>
<dbReference type="Gramene" id="TraesSYM7B03G04247470.1">
    <property type="protein sequence ID" value="TraesSYM7B03G04247470.1"/>
    <property type="gene ID" value="TraesSYM7B03G04247470"/>
</dbReference>
<keyword evidence="3" id="KW-1185">Reference proteome</keyword>
<dbReference type="Gramene" id="TraesLAC7B03G04143280.1">
    <property type="protein sequence ID" value="TraesLAC7B03G04143280.1"/>
    <property type="gene ID" value="TraesLAC7B03G04143280"/>
</dbReference>
<dbReference type="Gramene" id="TraesARI7B03G04093330.2">
    <property type="protein sequence ID" value="TraesARI7B03G04093330.2"/>
    <property type="gene ID" value="TraesARI7B03G04093330"/>
</dbReference>
<dbReference type="Gramene" id="TraesARI7B03G04093330.1">
    <property type="protein sequence ID" value="TraesARI7B03G04093330.1"/>
    <property type="gene ID" value="TraesARI7B03G04093330"/>
</dbReference>
<evidence type="ECO:0000313" key="2">
    <source>
        <dbReference type="EnsemblPlants" id="TraesCS7B02G323900.2"/>
    </source>
</evidence>
<evidence type="ECO:0000259" key="1">
    <source>
        <dbReference type="SMART" id="SM00848"/>
    </source>
</evidence>
<dbReference type="OrthoDB" id="692210at2759"/>
<name>A0A3B6SPR6_WHEAT</name>
<evidence type="ECO:0000313" key="3">
    <source>
        <dbReference type="Proteomes" id="UP000019116"/>
    </source>
</evidence>
<gene>
    <name evidence="2" type="primary">LOC123159784</name>
</gene>
<reference evidence="2" key="1">
    <citation type="submission" date="2018-08" db="EMBL/GenBank/DDBJ databases">
        <authorList>
            <person name="Rossello M."/>
        </authorList>
    </citation>
    <scope>NUCLEOTIDE SEQUENCE [LARGE SCALE GENOMIC DNA]</scope>
    <source>
        <strain evidence="2">cv. Chinese Spring</strain>
    </source>
</reference>
<dbReference type="SUPFAM" id="SSF54001">
    <property type="entry name" value="Cysteine proteinases"/>
    <property type="match status" value="1"/>
</dbReference>
<dbReference type="Gramene" id="TraesNOR7B03G04244820.2">
    <property type="protein sequence ID" value="TraesNOR7B03G04244820.2"/>
    <property type="gene ID" value="TraesNOR7B03G04244820"/>
</dbReference>
<feature type="domain" description="Cathepsin propeptide inhibitor" evidence="1">
    <location>
        <begin position="85"/>
        <end position="141"/>
    </location>
</feature>
<dbReference type="Gramene" id="TraesCS7B02G323900.2">
    <property type="protein sequence ID" value="TraesCS7B02G323900.2"/>
    <property type="gene ID" value="TraesCS7B02G323900"/>
</dbReference>
<dbReference type="InterPro" id="IPR038765">
    <property type="entry name" value="Papain-like_cys_pep_sf"/>
</dbReference>
<sequence>MSLRRTVGLVLSRRFSPRVIRRAAPARSFHTLKELPVGDGLRGAAGVAAAAIAGVGAWAVQYFRKGPDDDESAARKKEEDMKARFEDWMKEYNKTYRDEEEKAMRFQVFKDTVKSIESLPPSTQKKLLPPNGFADLTSKELPCIEPCIDDDLDDIDGEEYRQNKFLAENENGEEVVW</sequence>
<dbReference type="Gene3D" id="1.10.287.2250">
    <property type="match status" value="1"/>
</dbReference>
<accession>A0A3B6SPR6</accession>
<dbReference type="Gramene" id="TraesJUL7B03G04237550.1">
    <property type="protein sequence ID" value="TraesJUL7B03G04237550.1"/>
    <property type="gene ID" value="TraesJUL7B03G04237550"/>
</dbReference>
<dbReference type="GeneID" id="123159784"/>
<reference evidence="2" key="2">
    <citation type="submission" date="2018-10" db="UniProtKB">
        <authorList>
            <consortium name="EnsemblPlants"/>
        </authorList>
    </citation>
    <scope>IDENTIFICATION</scope>
</reference>
<organism evidence="2">
    <name type="scientific">Triticum aestivum</name>
    <name type="common">Wheat</name>
    <dbReference type="NCBI Taxonomy" id="4565"/>
    <lineage>
        <taxon>Eukaryota</taxon>
        <taxon>Viridiplantae</taxon>
        <taxon>Streptophyta</taxon>
        <taxon>Embryophyta</taxon>
        <taxon>Tracheophyta</taxon>
        <taxon>Spermatophyta</taxon>
        <taxon>Magnoliopsida</taxon>
        <taxon>Liliopsida</taxon>
        <taxon>Poales</taxon>
        <taxon>Poaceae</taxon>
        <taxon>BOP clade</taxon>
        <taxon>Pooideae</taxon>
        <taxon>Triticodae</taxon>
        <taxon>Triticeae</taxon>
        <taxon>Triticinae</taxon>
        <taxon>Triticum</taxon>
    </lineage>
</organism>
<dbReference type="InterPro" id="IPR013201">
    <property type="entry name" value="Prot_inhib_I29"/>
</dbReference>
<dbReference type="Gramene" id="TraesJAG7B03G04180820.1">
    <property type="protein sequence ID" value="TraesJAG7B03G04180820.1"/>
    <property type="gene ID" value="TraesJAG7B03G04180820"/>
</dbReference>
<protein>
    <recommendedName>
        <fullName evidence="1">Cathepsin propeptide inhibitor domain-containing protein</fullName>
    </recommendedName>
</protein>
<dbReference type="EnsemblPlants" id="TraesCS7B02G323900.2">
    <property type="protein sequence ID" value="TraesCS7B02G323900.2"/>
    <property type="gene ID" value="TraesCS7B02G323900"/>
</dbReference>